<dbReference type="InterPro" id="IPR026341">
    <property type="entry name" value="T9SS_type_B"/>
</dbReference>
<dbReference type="Pfam" id="PF13585">
    <property type="entry name" value="CHU_C"/>
    <property type="match status" value="1"/>
</dbReference>
<dbReference type="InterPro" id="IPR013783">
    <property type="entry name" value="Ig-like_fold"/>
</dbReference>
<proteinExistence type="predicted"/>
<feature type="signal peptide" evidence="1">
    <location>
        <begin position="1"/>
        <end position="25"/>
    </location>
</feature>
<evidence type="ECO:0000313" key="4">
    <source>
        <dbReference type="Proteomes" id="UP000613193"/>
    </source>
</evidence>
<gene>
    <name evidence="3" type="ORF">I5M19_08820</name>
</gene>
<dbReference type="Proteomes" id="UP000613193">
    <property type="component" value="Unassembled WGS sequence"/>
</dbReference>
<dbReference type="InterPro" id="IPR000601">
    <property type="entry name" value="PKD_dom"/>
</dbReference>
<dbReference type="RefSeq" id="WP_200065835.1">
    <property type="nucleotide sequence ID" value="NZ_JAEHFW010000001.1"/>
</dbReference>
<dbReference type="CDD" id="cd00146">
    <property type="entry name" value="PKD"/>
    <property type="match status" value="2"/>
</dbReference>
<feature type="domain" description="PKD" evidence="2">
    <location>
        <begin position="575"/>
        <end position="635"/>
    </location>
</feature>
<dbReference type="AlphaFoldDB" id="A0A934PTS0"/>
<comment type="caution">
    <text evidence="3">The sequence shown here is derived from an EMBL/GenBank/DDBJ whole genome shotgun (WGS) entry which is preliminary data.</text>
</comment>
<dbReference type="Pfam" id="PF17517">
    <property type="entry name" value="IgGFc_binding"/>
    <property type="match status" value="1"/>
</dbReference>
<keyword evidence="4" id="KW-1185">Reference proteome</keyword>
<dbReference type="EMBL" id="JAEHFW010000001">
    <property type="protein sequence ID" value="MBK0379407.1"/>
    <property type="molecule type" value="Genomic_DNA"/>
</dbReference>
<keyword evidence="1" id="KW-0732">Signal</keyword>
<dbReference type="Pfam" id="PF18911">
    <property type="entry name" value="PKD_4"/>
    <property type="match status" value="3"/>
</dbReference>
<feature type="chain" id="PRO_5037989273" evidence="1">
    <location>
        <begin position="26"/>
        <end position="1166"/>
    </location>
</feature>
<dbReference type="SUPFAM" id="SSF49299">
    <property type="entry name" value="PKD domain"/>
    <property type="match status" value="3"/>
</dbReference>
<evidence type="ECO:0000256" key="1">
    <source>
        <dbReference type="SAM" id="SignalP"/>
    </source>
</evidence>
<dbReference type="NCBIfam" id="TIGR04131">
    <property type="entry name" value="Bac_Flav_CTERM"/>
    <property type="match status" value="1"/>
</dbReference>
<evidence type="ECO:0000259" key="2">
    <source>
        <dbReference type="PROSITE" id="PS50093"/>
    </source>
</evidence>
<dbReference type="Gene3D" id="2.60.40.10">
    <property type="entry name" value="Immunoglobulins"/>
    <property type="match status" value="4"/>
</dbReference>
<organism evidence="3 4">
    <name type="scientific">Mucilaginibacter segetis</name>
    <dbReference type="NCBI Taxonomy" id="2793071"/>
    <lineage>
        <taxon>Bacteria</taxon>
        <taxon>Pseudomonadati</taxon>
        <taxon>Bacteroidota</taxon>
        <taxon>Sphingobacteriia</taxon>
        <taxon>Sphingobacteriales</taxon>
        <taxon>Sphingobacteriaceae</taxon>
        <taxon>Mucilaginibacter</taxon>
    </lineage>
</organism>
<dbReference type="InterPro" id="IPR035986">
    <property type="entry name" value="PKD_dom_sf"/>
</dbReference>
<dbReference type="InterPro" id="IPR035234">
    <property type="entry name" value="IgGFc-bd_N"/>
</dbReference>
<dbReference type="SMART" id="SM00089">
    <property type="entry name" value="PKD"/>
    <property type="match status" value="4"/>
</dbReference>
<dbReference type="PANTHER" id="PTHR46534:SF1">
    <property type="entry name" value="IGGFC-BINDING PROTEIN N-TERMINAL DOMAIN-CONTAINING PROTEIN"/>
    <property type="match status" value="1"/>
</dbReference>
<dbReference type="InterPro" id="IPR022409">
    <property type="entry name" value="PKD/Chitinase_dom"/>
</dbReference>
<dbReference type="PANTHER" id="PTHR46534">
    <property type="entry name" value="IGGFC_BINDING DOMAIN-CONTAINING PROTEIN"/>
    <property type="match status" value="1"/>
</dbReference>
<accession>A0A934PTS0</accession>
<dbReference type="PROSITE" id="PS50093">
    <property type="entry name" value="PKD"/>
    <property type="match status" value="3"/>
</dbReference>
<name>A0A934PTS0_9SPHI</name>
<evidence type="ECO:0000313" key="3">
    <source>
        <dbReference type="EMBL" id="MBK0379407.1"/>
    </source>
</evidence>
<protein>
    <submittedName>
        <fullName evidence="3">PKD domain-containing protein</fullName>
    </submittedName>
</protein>
<sequence length="1166" mass="127957">MNKNKAAISATVIFLFIFSSYYSFAQNTSNQGKEFWTGYMSHIESTGQSQMNLYITGDVNTSGTVEIADGSFDPIPFTVTAKQVTKIAIPRIAFVKSSGQFLKGLHITAQKKVAVYAHIYASSVSGATLLLPVNVLGKSYYSLNYTQKANESPTYSTFMVIATEDNTVVEIVPSAPLIGKTGKFTVTLKKGELYQGLSSGDLTGTKIRSISTSDGQCKKIAVFSGSTKIGIGCDEGSFTSDNLIQQAYPTSSWGKNFITVPLKNRNYDVFRIFFSEPDTKLTINGALQTQEEGPPYIEFNSQIPNIISADKPIQIIQYAVSQEKSLGDNCNGNPNDVGDPEMIYLNPIEQTLDHVTLYSASESAISQSYINVVTKSSNVKTFKLDGKSYDKFTPLQGDTSYSYAQINVQNGTHNINASDGFNAIAYGFGYAESYGYSAGTNVKNLNESIVFENQQTNKIQENGCVGVSYKLKLTLPYQTGRITWKNIDGDNTSYIDNNPTVKSTTQKDNKTLYTYEYYKPVTFLAGDYSITATVLNPVADECGSDEDIDFDFNIADYPAPVISVSDNCNGDTTYFADSTSNESSIIKTWLWDFGDGQTSTLQNPRHYYTNPGIYNVILTVGNENECYSTSAPVAVHIIKKPAAAFNLSIPACVNKDVIISDKSTSEESNIIKWVWDYGDGTEIETRTSSTPFTHVFTTTGIDTVTLTIFTDKGCVDSSKRVININPQPVIDFTVPDICLTDAVAQFTDKSTIEDGSNNSFTYQWDFGDNNATPQNSNTSTSKNPKHIYTRADNYTVTLTLITSSGCSYSKSQIFTVNGDTPAAKFTIEDKDNLCSGNPVIIDDQSTVNFGNITKIIWYYDYSDNPQNFETFNRADMPANRKYTHDYGVFNSPQTKTYTIRMEAYSGESCVNITQQDIVVKANPLVFITQLGFICQSASPVQIQVDKNGFIGNGIFSGKGVSADGLFDPYIAGPGVFTINYDFTAQNGCSYTTSEEITVNPDPVIDAGEDLTILEGNSVILKASASGNGVSYKWTPSTGLNRDDILQPTASPIFDTNYTLTVTTANSCTKTDNIFVKVLKDLTVINTFTPNGDGINDKWNIPYLDNYPGSTVKIYNRYGETVYSSIGYSDPWDGTFNGRILPAGTYYYIIDPKNGRKVISGNVTIIR</sequence>
<feature type="domain" description="PKD" evidence="2">
    <location>
        <begin position="754"/>
        <end position="805"/>
    </location>
</feature>
<feature type="domain" description="PKD" evidence="2">
    <location>
        <begin position="640"/>
        <end position="713"/>
    </location>
</feature>
<reference evidence="3" key="1">
    <citation type="submission" date="2020-12" db="EMBL/GenBank/DDBJ databases">
        <title>Bacterial novel species Mucilaginibacter sp. SD-g isolated from soil.</title>
        <authorList>
            <person name="Jung H.-Y."/>
        </authorList>
    </citation>
    <scope>NUCLEOTIDE SEQUENCE</scope>
    <source>
        <strain evidence="3">SD-g</strain>
    </source>
</reference>